<evidence type="ECO:0000259" key="3">
    <source>
        <dbReference type="Pfam" id="PF03067"/>
    </source>
</evidence>
<evidence type="ECO:0000256" key="1">
    <source>
        <dbReference type="ARBA" id="ARBA00022729"/>
    </source>
</evidence>
<protein>
    <submittedName>
        <fullName evidence="4">Lytic polysaccharide monooxygenase</fullName>
    </submittedName>
</protein>
<comment type="caution">
    <text evidence="4">The sequence shown here is derived from an EMBL/GenBank/DDBJ whole genome shotgun (WGS) entry which is preliminary data.</text>
</comment>
<proteinExistence type="predicted"/>
<evidence type="ECO:0000313" key="4">
    <source>
        <dbReference type="EMBL" id="MBM0138164.1"/>
    </source>
</evidence>
<keyword evidence="5" id="KW-1185">Reference proteome</keyword>
<feature type="domain" description="Chitin-binding type-4" evidence="3">
    <location>
        <begin position="21"/>
        <end position="230"/>
    </location>
</feature>
<accession>A0ABS1X9K5</accession>
<keyword evidence="4" id="KW-0503">Monooxygenase</keyword>
<dbReference type="InterPro" id="IPR004302">
    <property type="entry name" value="Cellulose/chitin-bd_N"/>
</dbReference>
<gene>
    <name evidence="4" type="ORF">JHZ66_04910</name>
</gene>
<dbReference type="InterPro" id="IPR014756">
    <property type="entry name" value="Ig_E-set"/>
</dbReference>
<sequence length="234" mass="26555">MPDSTIEDMEMSESTGNQTRHGRVTDPESRGSYAMAQGLEGILEWHLHGIECGKNFPDEIAGPAHDFPRTVDNVDGDVDSAAPPADGLIVSAGWTDERDCLNYTDTELAQALEKKNGTKVEGWPRLIKRGGDTFNVEWRYEAPHVTRGYRWFITKDGWDESTRLTRNHFEEQPFHQEISPLEPFGQHRDALAPKENHFAYLPEGKKGHHVILLLWIVAESGMAFYQAFDIDFEE</sequence>
<dbReference type="Proteomes" id="UP000644195">
    <property type="component" value="Unassembled WGS sequence"/>
</dbReference>
<dbReference type="GO" id="GO:0004497">
    <property type="term" value="F:monooxygenase activity"/>
    <property type="evidence" value="ECO:0007669"/>
    <property type="project" value="UniProtKB-KW"/>
</dbReference>
<name>A0ABS1X9K5_PSEC1</name>
<keyword evidence="4" id="KW-0560">Oxidoreductase</keyword>
<organism evidence="4 5">
    <name type="scientific">Pseudomonas cannabina pv. alisalensis</name>
    <dbReference type="NCBI Taxonomy" id="757414"/>
    <lineage>
        <taxon>Bacteria</taxon>
        <taxon>Pseudomonadati</taxon>
        <taxon>Pseudomonadota</taxon>
        <taxon>Gammaproteobacteria</taxon>
        <taxon>Pseudomonadales</taxon>
        <taxon>Pseudomonadaceae</taxon>
        <taxon>Pseudomonas</taxon>
    </lineage>
</organism>
<evidence type="ECO:0000256" key="2">
    <source>
        <dbReference type="SAM" id="MobiDB-lite"/>
    </source>
</evidence>
<dbReference type="PANTHER" id="PTHR34823:SF1">
    <property type="entry name" value="CHITIN-BINDING TYPE-4 DOMAIN-CONTAINING PROTEIN"/>
    <property type="match status" value="1"/>
</dbReference>
<evidence type="ECO:0000313" key="5">
    <source>
        <dbReference type="Proteomes" id="UP000644195"/>
    </source>
</evidence>
<dbReference type="CDD" id="cd21177">
    <property type="entry name" value="LPMO_AA10"/>
    <property type="match status" value="1"/>
</dbReference>
<dbReference type="PANTHER" id="PTHR34823">
    <property type="entry name" value="GLCNAC-BINDING PROTEIN A"/>
    <property type="match status" value="1"/>
</dbReference>
<dbReference type="EMBL" id="JAEVFO010000021">
    <property type="protein sequence ID" value="MBM0138164.1"/>
    <property type="molecule type" value="Genomic_DNA"/>
</dbReference>
<keyword evidence="1" id="KW-0732">Signal</keyword>
<dbReference type="Pfam" id="PF03067">
    <property type="entry name" value="LPMO_10"/>
    <property type="match status" value="1"/>
</dbReference>
<reference evidence="4 5" key="1">
    <citation type="submission" date="2020-12" db="EMBL/GenBank/DDBJ databases">
        <title>Genome of Pca MAFF 106156.</title>
        <authorList>
            <person name="Fujikawa T."/>
            <person name="Inoue Y."/>
        </authorList>
    </citation>
    <scope>NUCLEOTIDE SEQUENCE [LARGE SCALE GENOMIC DNA]</scope>
    <source>
        <strain evidence="4 5">MAFF 106156</strain>
    </source>
</reference>
<feature type="compositionally biased region" description="Acidic residues" evidence="2">
    <location>
        <begin position="1"/>
        <end position="11"/>
    </location>
</feature>
<dbReference type="Gene3D" id="2.70.50.50">
    <property type="entry name" value="chitin-binding protein cbp21"/>
    <property type="match status" value="1"/>
</dbReference>
<dbReference type="SUPFAM" id="SSF81296">
    <property type="entry name" value="E set domains"/>
    <property type="match status" value="1"/>
</dbReference>
<dbReference type="InterPro" id="IPR051024">
    <property type="entry name" value="GlcNAc_Chitin_IntDeg"/>
</dbReference>
<dbReference type="RefSeq" id="WP_042912832.1">
    <property type="nucleotide sequence ID" value="NZ_CP067022.1"/>
</dbReference>
<dbReference type="GeneID" id="64465684"/>
<feature type="region of interest" description="Disordered" evidence="2">
    <location>
        <begin position="1"/>
        <end position="30"/>
    </location>
</feature>